<protein>
    <submittedName>
        <fullName evidence="2">Gag-pol polyprotein</fullName>
    </submittedName>
</protein>
<organism evidence="2 3">
    <name type="scientific">Cucumis melo var. makuwa</name>
    <name type="common">Oriental melon</name>
    <dbReference type="NCBI Taxonomy" id="1194695"/>
    <lineage>
        <taxon>Eukaryota</taxon>
        <taxon>Viridiplantae</taxon>
        <taxon>Streptophyta</taxon>
        <taxon>Embryophyta</taxon>
        <taxon>Tracheophyta</taxon>
        <taxon>Spermatophyta</taxon>
        <taxon>Magnoliopsida</taxon>
        <taxon>eudicotyledons</taxon>
        <taxon>Gunneridae</taxon>
        <taxon>Pentapetalae</taxon>
        <taxon>rosids</taxon>
        <taxon>fabids</taxon>
        <taxon>Cucurbitales</taxon>
        <taxon>Cucurbitaceae</taxon>
        <taxon>Benincaseae</taxon>
        <taxon>Cucumis</taxon>
    </lineage>
</organism>
<evidence type="ECO:0000256" key="1">
    <source>
        <dbReference type="SAM" id="MobiDB-lite"/>
    </source>
</evidence>
<dbReference type="Proteomes" id="UP000321393">
    <property type="component" value="Unassembled WGS sequence"/>
</dbReference>
<evidence type="ECO:0000313" key="3">
    <source>
        <dbReference type="Proteomes" id="UP000321393"/>
    </source>
</evidence>
<reference evidence="2 3" key="1">
    <citation type="submission" date="2019-08" db="EMBL/GenBank/DDBJ databases">
        <title>Draft genome sequences of two oriental melons (Cucumis melo L. var makuwa).</title>
        <authorList>
            <person name="Kwon S.-Y."/>
        </authorList>
    </citation>
    <scope>NUCLEOTIDE SEQUENCE [LARGE SCALE GENOMIC DNA]</scope>
    <source>
        <strain evidence="3">cv. SW 3</strain>
        <tissue evidence="2">Leaf</tissue>
    </source>
</reference>
<comment type="caution">
    <text evidence="2">The sequence shown here is derived from an EMBL/GenBank/DDBJ whole genome shotgun (WGS) entry which is preliminary data.</text>
</comment>
<name>A0A5A7T2G5_CUCMM</name>
<accession>A0A5A7T2G5</accession>
<feature type="region of interest" description="Disordered" evidence="1">
    <location>
        <begin position="40"/>
        <end position="59"/>
    </location>
</feature>
<dbReference type="AlphaFoldDB" id="A0A5A7T2G5"/>
<dbReference type="EMBL" id="SSTE01019905">
    <property type="protein sequence ID" value="KAA0035757.1"/>
    <property type="molecule type" value="Genomic_DNA"/>
</dbReference>
<gene>
    <name evidence="2" type="ORF">E6C27_scaffold403G00300</name>
</gene>
<sequence>MKVTIIKEANDIATMKVDKLFGSLRTFKLNLRDTNSKKRNGVALQSVSEDDPEQHKEQIHDDHLADSITLLMKQVSKLRSQFNKQFGNYGSQNNKDFGSSSSSSFETYVPINEGRMTKVTETLEPTEVTAVLNVASVKDLGTMKQNALPFSKERRRV</sequence>
<proteinExistence type="predicted"/>
<evidence type="ECO:0000313" key="2">
    <source>
        <dbReference type="EMBL" id="KAA0035757.1"/>
    </source>
</evidence>